<organism evidence="8 9">
    <name type="scientific">Tetrabaena socialis</name>
    <dbReference type="NCBI Taxonomy" id="47790"/>
    <lineage>
        <taxon>Eukaryota</taxon>
        <taxon>Viridiplantae</taxon>
        <taxon>Chlorophyta</taxon>
        <taxon>core chlorophytes</taxon>
        <taxon>Chlorophyceae</taxon>
        <taxon>CS clade</taxon>
        <taxon>Chlamydomonadales</taxon>
        <taxon>Tetrabaenaceae</taxon>
        <taxon>Tetrabaena</taxon>
    </lineage>
</organism>
<feature type="region of interest" description="Disordered" evidence="6">
    <location>
        <begin position="203"/>
        <end position="271"/>
    </location>
</feature>
<dbReference type="InterPro" id="IPR007356">
    <property type="entry name" value="tRNA_m1G_MeTrfase_euk"/>
</dbReference>
<evidence type="ECO:0000256" key="5">
    <source>
        <dbReference type="ARBA" id="ARBA00048434"/>
    </source>
</evidence>
<dbReference type="GO" id="GO:0005634">
    <property type="term" value="C:nucleus"/>
    <property type="evidence" value="ECO:0007669"/>
    <property type="project" value="TreeGrafter"/>
</dbReference>
<proteinExistence type="predicted"/>
<evidence type="ECO:0000256" key="6">
    <source>
        <dbReference type="SAM" id="MobiDB-lite"/>
    </source>
</evidence>
<protein>
    <recommendedName>
        <fullName evidence="1">tRNA (guanine(9)-N(1))-methyltransferase</fullName>
        <ecNumber evidence="1">2.1.1.221</ecNumber>
    </recommendedName>
</protein>
<dbReference type="CDD" id="cd18089">
    <property type="entry name" value="SPOUT_Trm10-like"/>
    <property type="match status" value="1"/>
</dbReference>
<comment type="catalytic activity">
    <reaction evidence="5">
        <text>guanosine(9) in tRNA + S-adenosyl-L-methionine = N(1)-methylguanosine(9) in tRNA + S-adenosyl-L-homocysteine + H(+)</text>
        <dbReference type="Rhea" id="RHEA:43156"/>
        <dbReference type="Rhea" id="RHEA-COMP:10367"/>
        <dbReference type="Rhea" id="RHEA-COMP:10368"/>
        <dbReference type="ChEBI" id="CHEBI:15378"/>
        <dbReference type="ChEBI" id="CHEBI:57856"/>
        <dbReference type="ChEBI" id="CHEBI:59789"/>
        <dbReference type="ChEBI" id="CHEBI:73542"/>
        <dbReference type="ChEBI" id="CHEBI:74269"/>
        <dbReference type="EC" id="2.1.1.221"/>
    </reaction>
</comment>
<feature type="compositionally biased region" description="Gly residues" evidence="6">
    <location>
        <begin position="231"/>
        <end position="243"/>
    </location>
</feature>
<evidence type="ECO:0000259" key="7">
    <source>
        <dbReference type="PROSITE" id="PS51675"/>
    </source>
</evidence>
<evidence type="ECO:0000256" key="3">
    <source>
        <dbReference type="ARBA" id="ARBA00022679"/>
    </source>
</evidence>
<dbReference type="GO" id="GO:0000049">
    <property type="term" value="F:tRNA binding"/>
    <property type="evidence" value="ECO:0007669"/>
    <property type="project" value="TreeGrafter"/>
</dbReference>
<gene>
    <name evidence="8" type="ORF">TSOC_014436</name>
</gene>
<comment type="caution">
    <text evidence="8">The sequence shown here is derived from an EMBL/GenBank/DDBJ whole genome shotgun (WGS) entry which is preliminary data.</text>
</comment>
<dbReference type="AlphaFoldDB" id="A0A2J7ZHN8"/>
<dbReference type="Proteomes" id="UP000236333">
    <property type="component" value="Unassembled WGS sequence"/>
</dbReference>
<evidence type="ECO:0000256" key="1">
    <source>
        <dbReference type="ARBA" id="ARBA00012797"/>
    </source>
</evidence>
<dbReference type="PANTHER" id="PTHR13563">
    <property type="entry name" value="TRNA (GUANINE-9-) METHYLTRANSFERASE"/>
    <property type="match status" value="1"/>
</dbReference>
<feature type="non-terminal residue" evidence="8">
    <location>
        <position position="271"/>
    </location>
</feature>
<feature type="compositionally biased region" description="Acidic residues" evidence="6">
    <location>
        <begin position="253"/>
        <end position="271"/>
    </location>
</feature>
<keyword evidence="4" id="KW-0949">S-adenosyl-L-methionine</keyword>
<dbReference type="EC" id="2.1.1.221" evidence="1"/>
<dbReference type="OrthoDB" id="278300at2759"/>
<name>A0A2J7ZHN8_9CHLO</name>
<dbReference type="PROSITE" id="PS51675">
    <property type="entry name" value="SAM_MT_TRM10"/>
    <property type="match status" value="1"/>
</dbReference>
<dbReference type="Gene3D" id="3.40.1280.30">
    <property type="match status" value="1"/>
</dbReference>
<dbReference type="GO" id="GO:0052905">
    <property type="term" value="F:tRNA (guanosine(9)-N1)-methyltransferase activity"/>
    <property type="evidence" value="ECO:0007669"/>
    <property type="project" value="UniProtKB-EC"/>
</dbReference>
<evidence type="ECO:0000256" key="2">
    <source>
        <dbReference type="ARBA" id="ARBA00022603"/>
    </source>
</evidence>
<dbReference type="GO" id="GO:0002939">
    <property type="term" value="P:tRNA N1-guanine methylation"/>
    <property type="evidence" value="ECO:0007669"/>
    <property type="project" value="TreeGrafter"/>
</dbReference>
<keyword evidence="3 8" id="KW-0808">Transferase</keyword>
<feature type="domain" description="SAM-dependent MTase TRM10-type" evidence="7">
    <location>
        <begin position="4"/>
        <end position="206"/>
    </location>
</feature>
<keyword evidence="2 8" id="KW-0489">Methyltransferase</keyword>
<dbReference type="EMBL" id="PGGS01002166">
    <property type="protein sequence ID" value="PNG99780.1"/>
    <property type="molecule type" value="Genomic_DNA"/>
</dbReference>
<dbReference type="InterPro" id="IPR028564">
    <property type="entry name" value="MT_TRM10-typ"/>
</dbReference>
<dbReference type="PANTHER" id="PTHR13563:SF13">
    <property type="entry name" value="TRNA METHYLTRANSFERASE 10 HOMOLOG A"/>
    <property type="match status" value="1"/>
</dbReference>
<evidence type="ECO:0000313" key="9">
    <source>
        <dbReference type="Proteomes" id="UP000236333"/>
    </source>
</evidence>
<evidence type="ECO:0000313" key="8">
    <source>
        <dbReference type="EMBL" id="PNG99780.1"/>
    </source>
</evidence>
<dbReference type="InterPro" id="IPR038459">
    <property type="entry name" value="MT_TRM10-typ_sf"/>
</dbReference>
<accession>A0A2J7ZHN8</accession>
<keyword evidence="9" id="KW-1185">Reference proteome</keyword>
<evidence type="ECO:0000256" key="4">
    <source>
        <dbReference type="ARBA" id="ARBA00022691"/>
    </source>
</evidence>
<reference evidence="8 9" key="1">
    <citation type="journal article" date="2017" name="Mol. Biol. Evol.">
        <title>The 4-celled Tetrabaena socialis nuclear genome reveals the essential components for genetic control of cell number at the origin of multicellularity in the volvocine lineage.</title>
        <authorList>
            <person name="Featherston J."/>
            <person name="Arakaki Y."/>
            <person name="Hanschen E.R."/>
            <person name="Ferris P.J."/>
            <person name="Michod R.E."/>
            <person name="Olson B.J.S.C."/>
            <person name="Nozaki H."/>
            <person name="Durand P.M."/>
        </authorList>
    </citation>
    <scope>NUCLEOTIDE SEQUENCE [LARGE SCALE GENOMIC DNA]</scope>
    <source>
        <strain evidence="8 9">NIES-571</strain>
    </source>
</reference>
<sequence length="271" mass="28296">MVALESGGPAADGSGSLRIVIDCSFSPSAPPKEMRSLCKQIENSSASNKRYPRPACLTLTSWVDPLASMAAPHGAGTWRVVRLAAGAVEAFGADKVVVLSPDAAEPLLQVDGAHAYVIGGIVDRTHRKGLTLKYAESLNVACRRLPVAEYAEQLGLVKGTRKWCASDAPIPVLNVDDVVRALLIVHDCGDWVRALHAAIPERKKRPQAQGLAQLAKRAGVPRAQEPQQQGAGQGSGAEAGPGQQGPPSKSGGEEEEEEGSDDGDDSGGDRG</sequence>